<accession>A0ACC0KEP1</accession>
<proteinExistence type="predicted"/>
<gene>
    <name evidence="1" type="ORF">MSG28_003208</name>
</gene>
<sequence length="701" mass="78398">MSDKDPPDKGGSLSFTTNEGMSSQDSYDGSFLPLTQASQMQIGDVQSTNRKRSAMLDGGIVSISESPKKTQSPGDSIQNMYVTPGYSADDPPLKYSDADKGPFVVHISRTEPDPSAGLTLRVLKLAQLLHKNNIKGPYIILGDFNCKHTLWGSPTCDSNSAALLDMLDDLNLCVLNDGSPTRRTSPLQNSSALDLTLVSSNLISSFNWKVLDRSFGSDHFPILSTIINSYPSPSISPPLLKYRTAQADWGKFSRSLDDEISSLDEPDGDNLLEVYPKFVDLLIKAADLAIPLKNTARHKISSPPWWDSECTKAIHERNRAELTYSANLTMDNYISFKKTLAKSKRLLSKKKSQGWTKFCESLSPRSPVSLVWKRIKAFRRGMNSDSNATSNSTDSWLPAFMDRLSPPFVPAEDLFPTPNSQSHPALDSMDEPFSFPELLCALDNLKDSAPGIDGIPYSFLINASRETKMYFLKLINLIFITGVVPEAWKTQIVIPLLKPGKDPNDPSSYRPVALSSVLAKIMEHLIKNRLEWILENRNILAKSQFGFRRGLGTMDSLSILTTDIRMAFSKNQYLVGVFLDISSAYDNVNLSILRQKMLQLSIPMRLTNIICNLYMARYICVRVVLAWIPSHSGIVGNEQVDQYAKDAIQLGINTYDKSFSRDLRSNVRPQLLEIWENLWHRSQQTKGRHYGNLQPDLPSRP</sequence>
<dbReference type="EMBL" id="CM046105">
    <property type="protein sequence ID" value="KAI8434676.1"/>
    <property type="molecule type" value="Genomic_DNA"/>
</dbReference>
<evidence type="ECO:0000313" key="2">
    <source>
        <dbReference type="Proteomes" id="UP001064048"/>
    </source>
</evidence>
<evidence type="ECO:0000313" key="1">
    <source>
        <dbReference type="EMBL" id="KAI8434676.1"/>
    </source>
</evidence>
<dbReference type="Proteomes" id="UP001064048">
    <property type="component" value="Chromosome 5"/>
</dbReference>
<name>A0ACC0KEP1_CHOFU</name>
<keyword evidence="2" id="KW-1185">Reference proteome</keyword>
<organism evidence="1 2">
    <name type="scientific">Choristoneura fumiferana</name>
    <name type="common">Spruce budworm moth</name>
    <name type="synonym">Archips fumiferana</name>
    <dbReference type="NCBI Taxonomy" id="7141"/>
    <lineage>
        <taxon>Eukaryota</taxon>
        <taxon>Metazoa</taxon>
        <taxon>Ecdysozoa</taxon>
        <taxon>Arthropoda</taxon>
        <taxon>Hexapoda</taxon>
        <taxon>Insecta</taxon>
        <taxon>Pterygota</taxon>
        <taxon>Neoptera</taxon>
        <taxon>Endopterygota</taxon>
        <taxon>Lepidoptera</taxon>
        <taxon>Glossata</taxon>
        <taxon>Ditrysia</taxon>
        <taxon>Tortricoidea</taxon>
        <taxon>Tortricidae</taxon>
        <taxon>Tortricinae</taxon>
        <taxon>Choristoneura</taxon>
    </lineage>
</organism>
<comment type="caution">
    <text evidence="1">The sequence shown here is derived from an EMBL/GenBank/DDBJ whole genome shotgun (WGS) entry which is preliminary data.</text>
</comment>
<reference evidence="1 2" key="1">
    <citation type="journal article" date="2022" name="Genome Biol. Evol.">
        <title>The Spruce Budworm Genome: Reconstructing the Evolutionary History of Antifreeze Proteins.</title>
        <authorList>
            <person name="Beliveau C."/>
            <person name="Gagne P."/>
            <person name="Picq S."/>
            <person name="Vernygora O."/>
            <person name="Keeling C.I."/>
            <person name="Pinkney K."/>
            <person name="Doucet D."/>
            <person name="Wen F."/>
            <person name="Johnston J.S."/>
            <person name="Maaroufi H."/>
            <person name="Boyle B."/>
            <person name="Laroche J."/>
            <person name="Dewar K."/>
            <person name="Juretic N."/>
            <person name="Blackburn G."/>
            <person name="Nisole A."/>
            <person name="Brunet B."/>
            <person name="Brandao M."/>
            <person name="Lumley L."/>
            <person name="Duan J."/>
            <person name="Quan G."/>
            <person name="Lucarotti C.J."/>
            <person name="Roe A.D."/>
            <person name="Sperling F.A.H."/>
            <person name="Levesque R.C."/>
            <person name="Cusson M."/>
        </authorList>
    </citation>
    <scope>NUCLEOTIDE SEQUENCE [LARGE SCALE GENOMIC DNA]</scope>
    <source>
        <strain evidence="1">Glfc:IPQL:Cfum</strain>
    </source>
</reference>
<protein>
    <submittedName>
        <fullName evidence="1">Uncharacterized protein</fullName>
    </submittedName>
</protein>